<dbReference type="SUPFAM" id="SSF56672">
    <property type="entry name" value="DNA/RNA polymerases"/>
    <property type="match status" value="1"/>
</dbReference>
<keyword evidence="9" id="KW-0479">Metal-binding</keyword>
<sequence>METTPKSLVSSLCGYVRAVFSDCAYLYARPSDCERDSSRLCHELGAKGARLLLLDLPAAAKHFDKCLDQGEYVPSNLPLTGLVSKAVRVPAFMRGLYLLVFESDGKLRSTPCPNAILAIRTLLKGVNKLNLPFTDRSLCHELKEFEAIERTLRSPHLNWCGDRLSDVDPGLFPGGISDRRVSETTSFGGGLGALVRRLHLADALPRETSQYGLVLGDRALPCNVDLALINTVQLVADIVSSSFGDLHVEDPSELPKHGPGVVADVKKGESKFDFPYWTPKTDAIFPYDWYGTHTLGCRTFIRSALNWVSHEAPSKIVAVPKTAKGPRLIAAEPVHHQWLQQLIMNQLVRRLEQTPIAGAVRFDDQSRNQSFARKGSIDGSYATIDLSSASDRVTCWMVERFCRANLSLLERLHASRTRTAEWVGSKAYPKFRVLLKKFAPMGSACTFPVQSIIYCTVAVAVDLHLRGRRPSARAIEEASARCSIFGDDIIVPKGNCATVIRVLEYLGLKVNVDKTFYTGKFRESCGFDGWGGYDVTIPKLLDLPDTVRFSEVGSFVEVSNNYFHKGFWKTSNWLLHRLDSKHLGLVPVSTNREQNCLIYSYSGVDESRLKKRYNDKLQRVEVNGIKTKSPKTKIPSSPASRLFQWFIEKPAPDTKWVSGVVERKSSSTSSGWYPLDIILARVNYANARSSRDA</sequence>
<evidence type="ECO:0000256" key="6">
    <source>
        <dbReference type="ARBA" id="ARBA00022953"/>
    </source>
</evidence>
<evidence type="ECO:0000256" key="8">
    <source>
        <dbReference type="ARBA" id="ARBA00048744"/>
    </source>
</evidence>
<dbReference type="GO" id="GO:0000166">
    <property type="term" value="F:nucleotide binding"/>
    <property type="evidence" value="ECO:0007669"/>
    <property type="project" value="UniProtKB-KW"/>
</dbReference>
<keyword evidence="3" id="KW-0808">Transferase</keyword>
<dbReference type="PROSITE" id="PS50522">
    <property type="entry name" value="RDRP_PHAGE"/>
    <property type="match status" value="1"/>
</dbReference>
<feature type="binding site" evidence="9">
    <location>
        <position position="488"/>
    </location>
    <ligand>
        <name>Mg(2+)</name>
        <dbReference type="ChEBI" id="CHEBI:18420"/>
        <label>2</label>
    </ligand>
</feature>
<dbReference type="EC" id="2.7.7.48" evidence="1"/>
<feature type="binding site" evidence="9">
    <location>
        <position position="487"/>
    </location>
    <ligand>
        <name>Mg(2+)</name>
        <dbReference type="ChEBI" id="CHEBI:18420"/>
        <label>2</label>
    </ligand>
</feature>
<keyword evidence="5" id="KW-0547">Nucleotide-binding</keyword>
<dbReference type="InterPro" id="IPR007096">
    <property type="entry name" value="RNA-dir_Rpol_cat_phage"/>
</dbReference>
<evidence type="ECO:0000256" key="7">
    <source>
        <dbReference type="ARBA" id="ARBA00030248"/>
    </source>
</evidence>
<keyword evidence="2 11" id="KW-0696">RNA-directed RNA polymerase</keyword>
<evidence type="ECO:0000256" key="3">
    <source>
        <dbReference type="ARBA" id="ARBA00022679"/>
    </source>
</evidence>
<dbReference type="InterPro" id="IPR043502">
    <property type="entry name" value="DNA/RNA_pol_sf"/>
</dbReference>
<evidence type="ECO:0000256" key="1">
    <source>
        <dbReference type="ARBA" id="ARBA00012494"/>
    </source>
</evidence>
<feature type="binding site" evidence="9">
    <location>
        <position position="385"/>
    </location>
    <ligand>
        <name>Mg(2+)</name>
        <dbReference type="ChEBI" id="CHEBI:18420"/>
        <label>2</label>
    </ligand>
</feature>
<keyword evidence="9" id="KW-0460">Magnesium</keyword>
<dbReference type="GO" id="GO:0003968">
    <property type="term" value="F:RNA-directed RNA polymerase activity"/>
    <property type="evidence" value="ECO:0007669"/>
    <property type="project" value="UniProtKB-KW"/>
</dbReference>
<name>A0A514DBZ1_9VIRU</name>
<evidence type="ECO:0000259" key="10">
    <source>
        <dbReference type="PROSITE" id="PS50522"/>
    </source>
</evidence>
<feature type="domain" description="RdRp catalytic" evidence="10">
    <location>
        <begin position="370"/>
        <end position="519"/>
    </location>
</feature>
<evidence type="ECO:0000256" key="4">
    <source>
        <dbReference type="ARBA" id="ARBA00022695"/>
    </source>
</evidence>
<protein>
    <recommendedName>
        <fullName evidence="1">RNA-directed RNA polymerase</fullName>
        <ecNumber evidence="1">2.7.7.48</ecNumber>
    </recommendedName>
    <alternativeName>
        <fullName evidence="7">RNA replicase beta chain</fullName>
    </alternativeName>
</protein>
<organism evidence="11">
    <name type="scientific">Leviviridae sp</name>
    <dbReference type="NCBI Taxonomy" id="2027243"/>
    <lineage>
        <taxon>Viruses</taxon>
        <taxon>Riboviria</taxon>
        <taxon>Orthornavirae</taxon>
        <taxon>Lenarviricota</taxon>
        <taxon>Leviviricetes</taxon>
        <taxon>Norzivirales</taxon>
        <taxon>Fiersviridae</taxon>
    </lineage>
</organism>
<dbReference type="GO" id="GO:0039694">
    <property type="term" value="P:viral RNA genome replication"/>
    <property type="evidence" value="ECO:0007669"/>
    <property type="project" value="InterPro"/>
</dbReference>
<evidence type="ECO:0000256" key="9">
    <source>
        <dbReference type="PIRSR" id="PIRSR605093-1"/>
    </source>
</evidence>
<keyword evidence="4" id="KW-0548">Nucleotidyltransferase</keyword>
<reference evidence="11" key="1">
    <citation type="submission" date="2019-05" db="EMBL/GenBank/DDBJ databases">
        <title>Metatranscriptomic reconstruction reveals RNA viruses with the potential to shape carbon cycling in soil.</title>
        <authorList>
            <person name="Starr E.P."/>
            <person name="Nuccio E."/>
            <person name="Pett-Ridge J."/>
            <person name="Banfield J.F."/>
            <person name="Firestone M.K."/>
        </authorList>
    </citation>
    <scope>NUCLEOTIDE SEQUENCE</scope>
    <source>
        <strain evidence="11">H4_Bulk_46_scaffold_683</strain>
    </source>
</reference>
<evidence type="ECO:0000313" key="11">
    <source>
        <dbReference type="EMBL" id="QDH91138.1"/>
    </source>
</evidence>
<gene>
    <name evidence="11" type="ORF">H4Bulk46683_000001</name>
</gene>
<dbReference type="GO" id="GO:0046872">
    <property type="term" value="F:metal ion binding"/>
    <property type="evidence" value="ECO:0007669"/>
    <property type="project" value="UniProtKB-KW"/>
</dbReference>
<accession>A0A514DBZ1</accession>
<keyword evidence="6" id="KW-0693">Viral RNA replication</keyword>
<dbReference type="InterPro" id="IPR005093">
    <property type="entry name" value="RNArep_beta"/>
</dbReference>
<evidence type="ECO:0000256" key="2">
    <source>
        <dbReference type="ARBA" id="ARBA00022484"/>
    </source>
</evidence>
<comment type="cofactor">
    <cofactor evidence="9">
        <name>Mg(2+)</name>
        <dbReference type="ChEBI" id="CHEBI:18420"/>
    </cofactor>
    <text evidence="9">Binds 2 Mg(2+) per subunit.</text>
</comment>
<dbReference type="Pfam" id="PF03431">
    <property type="entry name" value="RNA_replicase_B"/>
    <property type="match status" value="1"/>
</dbReference>
<evidence type="ECO:0000256" key="5">
    <source>
        <dbReference type="ARBA" id="ARBA00022741"/>
    </source>
</evidence>
<dbReference type="EMBL" id="MN036035">
    <property type="protein sequence ID" value="QDH91138.1"/>
    <property type="molecule type" value="Genomic_RNA"/>
</dbReference>
<comment type="catalytic activity">
    <reaction evidence="8">
        <text>RNA(n) + a ribonucleoside 5'-triphosphate = RNA(n+1) + diphosphate</text>
        <dbReference type="Rhea" id="RHEA:21248"/>
        <dbReference type="Rhea" id="RHEA-COMP:14527"/>
        <dbReference type="Rhea" id="RHEA-COMP:17342"/>
        <dbReference type="ChEBI" id="CHEBI:33019"/>
        <dbReference type="ChEBI" id="CHEBI:61557"/>
        <dbReference type="ChEBI" id="CHEBI:140395"/>
        <dbReference type="EC" id="2.7.7.48"/>
    </reaction>
</comment>
<proteinExistence type="predicted"/>